<dbReference type="NCBIfam" id="TIGR01668">
    <property type="entry name" value="YqeG_hyp_ppase"/>
    <property type="match status" value="1"/>
</dbReference>
<accession>A0A6B8RHH1</accession>
<dbReference type="RefSeq" id="WP_155700706.1">
    <property type="nucleotide sequence ID" value="NZ_CP034235.1"/>
</dbReference>
<dbReference type="EMBL" id="CP034235">
    <property type="protein sequence ID" value="QGQ95670.1"/>
    <property type="molecule type" value="Genomic_DNA"/>
</dbReference>
<dbReference type="Proteomes" id="UP000426246">
    <property type="component" value="Chromosome"/>
</dbReference>
<dbReference type="InterPro" id="IPR006439">
    <property type="entry name" value="HAD-SF_hydro_IA"/>
</dbReference>
<sequence>MLHKFTPRLRVKTIYEIPLDELWEKGIRGIITDLDNTLVGAKEPLATPELVVWLELVKQKGFKVVIVSNNAELRVRNFADPLKIPFIHRAKKPTNTAFIKALQWMELTAEQTVVIGDQMLTDVLGGNRMGLHTILVLPIAVLDEGFFTKINRRIEKVILAITRK</sequence>
<dbReference type="AlphaFoldDB" id="A0A6B8RHH1"/>
<dbReference type="CDD" id="cd16416">
    <property type="entry name" value="HAD_BsYqeG-like"/>
    <property type="match status" value="1"/>
</dbReference>
<dbReference type="OrthoDB" id="9787572at2"/>
<dbReference type="InterPro" id="IPR036412">
    <property type="entry name" value="HAD-like_sf"/>
</dbReference>
<dbReference type="InterPro" id="IPR023214">
    <property type="entry name" value="HAD_sf"/>
</dbReference>
<dbReference type="GO" id="GO:0005737">
    <property type="term" value="C:cytoplasm"/>
    <property type="evidence" value="ECO:0007669"/>
    <property type="project" value="TreeGrafter"/>
</dbReference>
<dbReference type="PANTHER" id="PTHR19288:SF25">
    <property type="entry name" value="PHOSPHATIDYLGLYCEROPHOSPHATASE GEP4, MITOCHONDRIAL"/>
    <property type="match status" value="1"/>
</dbReference>
<dbReference type="InterPro" id="IPR006549">
    <property type="entry name" value="HAD-SF_hydro_IIIA"/>
</dbReference>
<dbReference type="GO" id="GO:0008962">
    <property type="term" value="F:phosphatidylglycerophosphatase activity"/>
    <property type="evidence" value="ECO:0007669"/>
    <property type="project" value="InterPro"/>
</dbReference>
<proteinExistence type="predicted"/>
<name>A0A6B8RHH1_9BACL</name>
<reference evidence="2" key="1">
    <citation type="submission" date="2018-11" db="EMBL/GenBank/DDBJ databases">
        <title>Complete genome sequence of Paenibacillus sp. ML311-T8.</title>
        <authorList>
            <person name="Nam Y.-D."/>
            <person name="Kang J."/>
            <person name="Chung W.-H."/>
            <person name="Park Y.S."/>
        </authorList>
    </citation>
    <scope>NUCLEOTIDE SEQUENCE [LARGE SCALE GENOMIC DNA]</scope>
    <source>
        <strain evidence="2">ML311-T8</strain>
    </source>
</reference>
<dbReference type="InterPro" id="IPR027706">
    <property type="entry name" value="PGP_Pase"/>
</dbReference>
<keyword evidence="2" id="KW-1185">Reference proteome</keyword>
<organism evidence="1 2">
    <name type="scientific">Paenibacillus psychroresistens</name>
    <dbReference type="NCBI Taxonomy" id="1778678"/>
    <lineage>
        <taxon>Bacteria</taxon>
        <taxon>Bacillati</taxon>
        <taxon>Bacillota</taxon>
        <taxon>Bacilli</taxon>
        <taxon>Bacillales</taxon>
        <taxon>Paenibacillaceae</taxon>
        <taxon>Paenibacillus</taxon>
    </lineage>
</organism>
<dbReference type="SUPFAM" id="SSF56784">
    <property type="entry name" value="HAD-like"/>
    <property type="match status" value="1"/>
</dbReference>
<dbReference type="NCBIfam" id="TIGR01549">
    <property type="entry name" value="HAD-SF-IA-v1"/>
    <property type="match status" value="1"/>
</dbReference>
<dbReference type="Pfam" id="PF09419">
    <property type="entry name" value="PGP_phosphatase"/>
    <property type="match status" value="1"/>
</dbReference>
<dbReference type="Gene3D" id="3.40.50.1000">
    <property type="entry name" value="HAD superfamily/HAD-like"/>
    <property type="match status" value="1"/>
</dbReference>
<dbReference type="InterPro" id="IPR010021">
    <property type="entry name" value="PGPP1/Gep4"/>
</dbReference>
<dbReference type="PANTHER" id="PTHR19288">
    <property type="entry name" value="4-NITROPHENYLPHOSPHATASE-RELATED"/>
    <property type="match status" value="1"/>
</dbReference>
<dbReference type="NCBIfam" id="TIGR01662">
    <property type="entry name" value="HAD-SF-IIIA"/>
    <property type="match status" value="1"/>
</dbReference>
<protein>
    <submittedName>
        <fullName evidence="1">YqeG family HAD IIIA-type phosphatase</fullName>
    </submittedName>
</protein>
<dbReference type="KEGG" id="ppsc:EHS13_12655"/>
<gene>
    <name evidence="1" type="ORF">EHS13_12655</name>
</gene>
<evidence type="ECO:0000313" key="2">
    <source>
        <dbReference type="Proteomes" id="UP000426246"/>
    </source>
</evidence>
<evidence type="ECO:0000313" key="1">
    <source>
        <dbReference type="EMBL" id="QGQ95670.1"/>
    </source>
</evidence>